<reference evidence="3 5" key="2">
    <citation type="submission" date="2018-06" db="EMBL/GenBank/DDBJ databases">
        <authorList>
            <consortium name="Pathogen Informatics"/>
            <person name="Doyle S."/>
        </authorList>
    </citation>
    <scope>NUCLEOTIDE SEQUENCE [LARGE SCALE GENOMIC DNA]</scope>
    <source>
        <strain evidence="3 5">NCTC10338</strain>
    </source>
</reference>
<organism evidence="2 4">
    <name type="scientific">Lysinibacillus sphaericus</name>
    <name type="common">Bacillus sphaericus</name>
    <dbReference type="NCBI Taxonomy" id="1421"/>
    <lineage>
        <taxon>Bacteria</taxon>
        <taxon>Bacillati</taxon>
        <taxon>Bacillota</taxon>
        <taxon>Bacilli</taxon>
        <taxon>Bacillales</taxon>
        <taxon>Bacillaceae</taxon>
        <taxon>Lysinibacillus</taxon>
    </lineage>
</organism>
<dbReference type="Pfam" id="PF07484">
    <property type="entry name" value="Collar"/>
    <property type="match status" value="1"/>
</dbReference>
<dbReference type="Gene3D" id="3.90.1340.10">
    <property type="entry name" value="Phage tail collar domain"/>
    <property type="match status" value="1"/>
</dbReference>
<protein>
    <submittedName>
        <fullName evidence="3">Phage Tail Collar Domain</fullName>
    </submittedName>
    <submittedName>
        <fullName evidence="2">Phage tail protein</fullName>
    </submittedName>
</protein>
<reference evidence="2 4" key="1">
    <citation type="submission" date="2017-03" db="EMBL/GenBank/DDBJ databases">
        <title>The whole genome sequencing and assembly of Lysinibacillus sphaericus DSM 28T strain.</title>
        <authorList>
            <person name="Lee Y.-J."/>
            <person name="Yi H."/>
            <person name="Bahn Y.-S."/>
            <person name="Kim J.F."/>
            <person name="Lee D.-W."/>
        </authorList>
    </citation>
    <scope>NUCLEOTIDE SEQUENCE [LARGE SCALE GENOMIC DNA]</scope>
    <source>
        <strain evidence="2 4">DSM 28</strain>
    </source>
</reference>
<dbReference type="GeneID" id="48277313"/>
<feature type="domain" description="Phage tail collar" evidence="1">
    <location>
        <begin position="7"/>
        <end position="63"/>
    </location>
</feature>
<dbReference type="InterPro" id="IPR037053">
    <property type="entry name" value="Phage_tail_collar_dom_sf"/>
</dbReference>
<dbReference type="SUPFAM" id="SSF88874">
    <property type="entry name" value="Receptor-binding domain of short tail fibre protein gp12"/>
    <property type="match status" value="1"/>
</dbReference>
<evidence type="ECO:0000313" key="4">
    <source>
        <dbReference type="Proteomes" id="UP000238825"/>
    </source>
</evidence>
<dbReference type="AlphaFoldDB" id="A0A2S0K1T5"/>
<name>A0A2S0K1T5_LYSSH</name>
<gene>
    <name evidence="2" type="ORF">LS41612_14020</name>
    <name evidence="3" type="ORF">NCTC10338_01893</name>
</gene>
<evidence type="ECO:0000313" key="2">
    <source>
        <dbReference type="EMBL" id="AVK97298.1"/>
    </source>
</evidence>
<proteinExistence type="predicted"/>
<dbReference type="InterPro" id="IPR011083">
    <property type="entry name" value="Phage_tail_collar_dom"/>
</dbReference>
<dbReference type="Proteomes" id="UP000238825">
    <property type="component" value="Chromosome"/>
</dbReference>
<evidence type="ECO:0000259" key="1">
    <source>
        <dbReference type="Pfam" id="PF07484"/>
    </source>
</evidence>
<dbReference type="EMBL" id="CP019980">
    <property type="protein sequence ID" value="AVK97298.1"/>
    <property type="molecule type" value="Genomic_DNA"/>
</dbReference>
<evidence type="ECO:0000313" key="3">
    <source>
        <dbReference type="EMBL" id="SUV16808.1"/>
    </source>
</evidence>
<evidence type="ECO:0000313" key="5">
    <source>
        <dbReference type="Proteomes" id="UP000255295"/>
    </source>
</evidence>
<dbReference type="RefSeq" id="WP_024363528.1">
    <property type="nucleotide sequence ID" value="NZ_BJNS01000001.1"/>
</dbReference>
<dbReference type="Proteomes" id="UP000255295">
    <property type="component" value="Unassembled WGS sequence"/>
</dbReference>
<dbReference type="EMBL" id="UFSZ01000001">
    <property type="protein sequence ID" value="SUV16808.1"/>
    <property type="molecule type" value="Genomic_DNA"/>
</dbReference>
<sequence>MIEAFVGEIKLFSFAGVPNGWAYCNGQLLQINSNQALYSLLGTTYGGDGIRTFALPDLRGRVPVHVGNGVTRGQKAGQETHMLTLNEMPTHNHAVTASSENTSLKTPTGNVWGTSTDNVYSVNQPNTNMNAQALSLSGNSQPHQNMQPYSVANYCIALVGIYPPRN</sequence>
<accession>A0A2S0K1T5</accession>